<dbReference type="AlphaFoldDB" id="A0A0D1DY22"/>
<feature type="compositionally biased region" description="Acidic residues" evidence="1">
    <location>
        <begin position="41"/>
        <end position="61"/>
    </location>
</feature>
<feature type="compositionally biased region" description="Basic and acidic residues" evidence="1">
    <location>
        <begin position="11"/>
        <end position="22"/>
    </location>
</feature>
<keyword evidence="3" id="KW-1185">Reference proteome</keyword>
<feature type="compositionally biased region" description="Basic residues" evidence="1">
    <location>
        <begin position="217"/>
        <end position="231"/>
    </location>
</feature>
<dbReference type="InParanoid" id="A0A0D1DY22"/>
<proteinExistence type="predicted"/>
<feature type="compositionally biased region" description="Basic and acidic residues" evidence="1">
    <location>
        <begin position="62"/>
        <end position="75"/>
    </location>
</feature>
<evidence type="ECO:0000313" key="2">
    <source>
        <dbReference type="EMBL" id="KIS69004.1"/>
    </source>
</evidence>
<dbReference type="STRING" id="237631.A0A0D1DY22"/>
<dbReference type="Proteomes" id="UP000000561">
    <property type="component" value="Chromosome 7"/>
</dbReference>
<reference evidence="2 3" key="1">
    <citation type="journal article" date="2006" name="Nature">
        <title>Insights from the genome of the biotrophic fungal plant pathogen Ustilago maydis.</title>
        <authorList>
            <person name="Kamper J."/>
            <person name="Kahmann R."/>
            <person name="Bolker M."/>
            <person name="Ma L.J."/>
            <person name="Brefort T."/>
            <person name="Saville B.J."/>
            <person name="Banuett F."/>
            <person name="Kronstad J.W."/>
            <person name="Gold S.E."/>
            <person name="Muller O."/>
            <person name="Perlin M.H."/>
            <person name="Wosten H.A."/>
            <person name="de Vries R."/>
            <person name="Ruiz-Herrera J."/>
            <person name="Reynaga-Pena C.G."/>
            <person name="Snetselaar K."/>
            <person name="McCann M."/>
            <person name="Perez-Martin J."/>
            <person name="Feldbrugge M."/>
            <person name="Basse C.W."/>
            <person name="Steinberg G."/>
            <person name="Ibeas J.I."/>
            <person name="Holloman W."/>
            <person name="Guzman P."/>
            <person name="Farman M."/>
            <person name="Stajich J.E."/>
            <person name="Sentandreu R."/>
            <person name="Gonzalez-Prieto J.M."/>
            <person name="Kennell J.C."/>
            <person name="Molina L."/>
            <person name="Schirawski J."/>
            <person name="Mendoza-Mendoza A."/>
            <person name="Greilinger D."/>
            <person name="Munch K."/>
            <person name="Rossel N."/>
            <person name="Scherer M."/>
            <person name="Vranes M."/>
            <person name="Ladendorf O."/>
            <person name="Vincon V."/>
            <person name="Fuchs U."/>
            <person name="Sandrock B."/>
            <person name="Meng S."/>
            <person name="Ho E.C."/>
            <person name="Cahill M.J."/>
            <person name="Boyce K.J."/>
            <person name="Klose J."/>
            <person name="Klosterman S.J."/>
            <person name="Deelstra H.J."/>
            <person name="Ortiz-Castellanos L."/>
            <person name="Li W."/>
            <person name="Sanchez-Alonso P."/>
            <person name="Schreier P.H."/>
            <person name="Hauser-Hahn I."/>
            <person name="Vaupel M."/>
            <person name="Koopmann E."/>
            <person name="Friedrich G."/>
            <person name="Voss H."/>
            <person name="Schluter T."/>
            <person name="Margolis J."/>
            <person name="Platt D."/>
            <person name="Swimmer C."/>
            <person name="Gnirke A."/>
            <person name="Chen F."/>
            <person name="Vysotskaia V."/>
            <person name="Mannhaupt G."/>
            <person name="Guldener U."/>
            <person name="Munsterkotter M."/>
            <person name="Haase D."/>
            <person name="Oesterheld M."/>
            <person name="Mewes H.W."/>
            <person name="Mauceli E.W."/>
            <person name="DeCaprio D."/>
            <person name="Wade C.M."/>
            <person name="Butler J."/>
            <person name="Young S."/>
            <person name="Jaffe D.B."/>
            <person name="Calvo S."/>
            <person name="Nusbaum C."/>
            <person name="Galagan J."/>
            <person name="Birren B.W."/>
        </authorList>
    </citation>
    <scope>NUCLEOTIDE SEQUENCE [LARGE SCALE GENOMIC DNA]</scope>
    <source>
        <strain evidence="3">DSM 14603 / FGSC 9021 / UM521</strain>
    </source>
</reference>
<dbReference type="VEuPathDB" id="FungiDB:UMAG_02983"/>
<gene>
    <name evidence="2" type="ORF">UMAG_02983</name>
</gene>
<accession>A0A0D1DY22</accession>
<feature type="region of interest" description="Disordered" evidence="1">
    <location>
        <begin position="1"/>
        <end position="106"/>
    </location>
</feature>
<protein>
    <submittedName>
        <fullName evidence="2">Uncharacterized protein</fullName>
    </submittedName>
</protein>
<dbReference type="RefSeq" id="XP_011389375.1">
    <property type="nucleotide sequence ID" value="XM_011391073.1"/>
</dbReference>
<dbReference type="eggNOG" id="ENOG502SBIV">
    <property type="taxonomic scope" value="Eukaryota"/>
</dbReference>
<organism evidence="2 3">
    <name type="scientific">Mycosarcoma maydis</name>
    <name type="common">Corn smut fungus</name>
    <name type="synonym">Ustilago maydis</name>
    <dbReference type="NCBI Taxonomy" id="5270"/>
    <lineage>
        <taxon>Eukaryota</taxon>
        <taxon>Fungi</taxon>
        <taxon>Dikarya</taxon>
        <taxon>Basidiomycota</taxon>
        <taxon>Ustilaginomycotina</taxon>
        <taxon>Ustilaginomycetes</taxon>
        <taxon>Ustilaginales</taxon>
        <taxon>Ustilaginaceae</taxon>
        <taxon>Mycosarcoma</taxon>
    </lineage>
</organism>
<feature type="compositionally biased region" description="Basic and acidic residues" evidence="1">
    <location>
        <begin position="205"/>
        <end position="216"/>
    </location>
</feature>
<evidence type="ECO:0000256" key="1">
    <source>
        <dbReference type="SAM" id="MobiDB-lite"/>
    </source>
</evidence>
<dbReference type="OMA" id="MVETHKI"/>
<feature type="compositionally biased region" description="Basic and acidic residues" evidence="1">
    <location>
        <begin position="233"/>
        <end position="254"/>
    </location>
</feature>
<feature type="compositionally biased region" description="Basic residues" evidence="1">
    <location>
        <begin position="1"/>
        <end position="10"/>
    </location>
</feature>
<feature type="compositionally biased region" description="Basic residues" evidence="1">
    <location>
        <begin position="274"/>
        <end position="283"/>
    </location>
</feature>
<sequence>MFKRVAKATSKKVDVDGLKEVTGDDTAIGIDKLVDESSSSEGEDFDDEDNDSDSDSDDEEESKVKGDDQAQDKTSSKAGSKRKRSQDQDEEEQNEAAAQVSIEEAIQDPIYVPTEGEKKHGVFASRCIVCEAAVLKTSHLVTAHLEAKAHKRRMERFQKYVEKQLTETQRKALDARDAVEQMDVWKAEQVELEQKRLAEAPPSKKALERKQKATEFRKKKKEQAMKRKAQKAAKGDKDAAKPDIIDPKDNKTAKVDNGTAEKVQADSQTVIAKKPAKKVKKQA</sequence>
<feature type="region of interest" description="Disordered" evidence="1">
    <location>
        <begin position="195"/>
        <end position="283"/>
    </location>
</feature>
<evidence type="ECO:0000313" key="3">
    <source>
        <dbReference type="Proteomes" id="UP000000561"/>
    </source>
</evidence>
<dbReference type="GeneID" id="23563585"/>
<name>A0A0D1DY22_MYCMD</name>
<dbReference type="OrthoDB" id="2555199at2759"/>
<dbReference type="KEGG" id="uma:UMAG_02983"/>
<dbReference type="EMBL" id="CM003146">
    <property type="protein sequence ID" value="KIS69004.1"/>
    <property type="molecule type" value="Genomic_DNA"/>
</dbReference>